<reference evidence="1 2" key="1">
    <citation type="submission" date="2019-03" db="EMBL/GenBank/DDBJ databases">
        <title>Draft genome sequences of novel Actinobacteria.</title>
        <authorList>
            <person name="Sahin N."/>
            <person name="Ay H."/>
            <person name="Saygin H."/>
        </authorList>
    </citation>
    <scope>NUCLEOTIDE SEQUENCE [LARGE SCALE GENOMIC DNA]</scope>
    <source>
        <strain evidence="1 2">H3C3</strain>
    </source>
</reference>
<proteinExistence type="predicted"/>
<dbReference type="Gene3D" id="2.130.10.10">
    <property type="entry name" value="YVTN repeat-like/Quinoprotein amine dehydrogenase"/>
    <property type="match status" value="1"/>
</dbReference>
<keyword evidence="2" id="KW-1185">Reference proteome</keyword>
<organism evidence="1 2">
    <name type="scientific">Actinomadura rubrisoli</name>
    <dbReference type="NCBI Taxonomy" id="2530368"/>
    <lineage>
        <taxon>Bacteria</taxon>
        <taxon>Bacillati</taxon>
        <taxon>Actinomycetota</taxon>
        <taxon>Actinomycetes</taxon>
        <taxon>Streptosporangiales</taxon>
        <taxon>Thermomonosporaceae</taxon>
        <taxon>Actinomadura</taxon>
    </lineage>
</organism>
<dbReference type="OrthoDB" id="3469572at2"/>
<comment type="caution">
    <text evidence="1">The sequence shown here is derived from an EMBL/GenBank/DDBJ whole genome shotgun (WGS) entry which is preliminary data.</text>
</comment>
<protein>
    <recommendedName>
        <fullName evidence="3">WD40 repeat domain-containing protein</fullName>
    </recommendedName>
</protein>
<sequence>MPESVPAFPLAPGTYDSVAATTAGPPLVLASRAGEGACLGQAWDLAARAALGPPIPDFPYEGTEWAFGLLPGGSPVVAWSHRDRMHVHDLASGAELVLEPERAAQPDLVGLAVYEGRGAVVAVFGPAHDAEVVVWDAATGDRLEEFGVWLGHWSAIDRWLLHAPPATGPLIGLTCDIERVDGADDVVDAYYVSVLDVERGEEVACLPSAGSRHAAFAQGPAGTVLVQPGHSGLLVRDLDGGRVAALGAPDHCDQVAAATVSGRLIVAADLPGRPGTLLAWDAASPAPSHQVKVPAPVNDFALTADGTITVATDDGLYTARIPC</sequence>
<accession>A0A4V2YVZ8</accession>
<dbReference type="SUPFAM" id="SSF50998">
    <property type="entry name" value="Quinoprotein alcohol dehydrogenase-like"/>
    <property type="match status" value="1"/>
</dbReference>
<gene>
    <name evidence="1" type="ORF">E1298_21395</name>
</gene>
<evidence type="ECO:0008006" key="3">
    <source>
        <dbReference type="Google" id="ProtNLM"/>
    </source>
</evidence>
<dbReference type="RefSeq" id="WP_131895954.1">
    <property type="nucleotide sequence ID" value="NZ_SMKU01000113.1"/>
</dbReference>
<dbReference type="InterPro" id="IPR015943">
    <property type="entry name" value="WD40/YVTN_repeat-like_dom_sf"/>
</dbReference>
<dbReference type="AlphaFoldDB" id="A0A4V2YVZ8"/>
<evidence type="ECO:0000313" key="2">
    <source>
        <dbReference type="Proteomes" id="UP000294513"/>
    </source>
</evidence>
<evidence type="ECO:0000313" key="1">
    <source>
        <dbReference type="EMBL" id="TDD83397.1"/>
    </source>
</evidence>
<dbReference type="Proteomes" id="UP000294513">
    <property type="component" value="Unassembled WGS sequence"/>
</dbReference>
<dbReference type="EMBL" id="SMKU01000113">
    <property type="protein sequence ID" value="TDD83397.1"/>
    <property type="molecule type" value="Genomic_DNA"/>
</dbReference>
<name>A0A4V2YVZ8_9ACTN</name>
<dbReference type="InterPro" id="IPR011047">
    <property type="entry name" value="Quinoprotein_ADH-like_sf"/>
</dbReference>